<accession>A0A7K3M003</accession>
<keyword evidence="10" id="KW-1185">Reference proteome</keyword>
<protein>
    <submittedName>
        <fullName evidence="9">ABC transporter permease subunit</fullName>
    </submittedName>
</protein>
<keyword evidence="4 7" id="KW-0812">Transmembrane</keyword>
<dbReference type="PANTHER" id="PTHR30193">
    <property type="entry name" value="ABC TRANSPORTER PERMEASE PROTEIN"/>
    <property type="match status" value="1"/>
</dbReference>
<organism evidence="9 10">
    <name type="scientific">Phytoactinopolyspora mesophila</name>
    <dbReference type="NCBI Taxonomy" id="2650750"/>
    <lineage>
        <taxon>Bacteria</taxon>
        <taxon>Bacillati</taxon>
        <taxon>Actinomycetota</taxon>
        <taxon>Actinomycetes</taxon>
        <taxon>Jiangellales</taxon>
        <taxon>Jiangellaceae</taxon>
        <taxon>Phytoactinopolyspora</taxon>
    </lineage>
</organism>
<evidence type="ECO:0000256" key="1">
    <source>
        <dbReference type="ARBA" id="ARBA00004651"/>
    </source>
</evidence>
<comment type="subcellular location">
    <subcellularLocation>
        <location evidence="1 7">Cell membrane</location>
        <topology evidence="1 7">Multi-pass membrane protein</topology>
    </subcellularLocation>
</comment>
<comment type="similarity">
    <text evidence="7">Belongs to the binding-protein-dependent transport system permease family.</text>
</comment>
<evidence type="ECO:0000313" key="10">
    <source>
        <dbReference type="Proteomes" id="UP000460435"/>
    </source>
</evidence>
<evidence type="ECO:0000256" key="2">
    <source>
        <dbReference type="ARBA" id="ARBA00022448"/>
    </source>
</evidence>
<evidence type="ECO:0000259" key="8">
    <source>
        <dbReference type="PROSITE" id="PS50928"/>
    </source>
</evidence>
<feature type="transmembrane region" description="Helical" evidence="7">
    <location>
        <begin position="155"/>
        <end position="173"/>
    </location>
</feature>
<evidence type="ECO:0000256" key="6">
    <source>
        <dbReference type="ARBA" id="ARBA00023136"/>
    </source>
</evidence>
<gene>
    <name evidence="9" type="ORF">F7O44_05975</name>
</gene>
<keyword evidence="2 7" id="KW-0813">Transport</keyword>
<dbReference type="GO" id="GO:0055085">
    <property type="term" value="P:transmembrane transport"/>
    <property type="evidence" value="ECO:0007669"/>
    <property type="project" value="InterPro"/>
</dbReference>
<keyword evidence="3" id="KW-1003">Cell membrane</keyword>
<feature type="domain" description="ABC transmembrane type-1" evidence="8">
    <location>
        <begin position="91"/>
        <end position="308"/>
    </location>
</feature>
<feature type="transmembrane region" description="Helical" evidence="7">
    <location>
        <begin position="288"/>
        <end position="307"/>
    </location>
</feature>
<keyword evidence="6 7" id="KW-0472">Membrane</keyword>
<evidence type="ECO:0000256" key="3">
    <source>
        <dbReference type="ARBA" id="ARBA00022475"/>
    </source>
</evidence>
<dbReference type="Proteomes" id="UP000460435">
    <property type="component" value="Unassembled WGS sequence"/>
</dbReference>
<dbReference type="GO" id="GO:0005886">
    <property type="term" value="C:plasma membrane"/>
    <property type="evidence" value="ECO:0007669"/>
    <property type="project" value="UniProtKB-SubCell"/>
</dbReference>
<feature type="transmembrane region" description="Helical" evidence="7">
    <location>
        <begin position="96"/>
        <end position="117"/>
    </location>
</feature>
<feature type="transmembrane region" description="Helical" evidence="7">
    <location>
        <begin position="180"/>
        <end position="205"/>
    </location>
</feature>
<dbReference type="Pfam" id="PF00528">
    <property type="entry name" value="BPD_transp_1"/>
    <property type="match status" value="1"/>
</dbReference>
<dbReference type="SUPFAM" id="SSF161098">
    <property type="entry name" value="MetI-like"/>
    <property type="match status" value="1"/>
</dbReference>
<comment type="caution">
    <text evidence="9">The sequence shown here is derived from an EMBL/GenBank/DDBJ whole genome shotgun (WGS) entry which is preliminary data.</text>
</comment>
<dbReference type="InterPro" id="IPR035906">
    <property type="entry name" value="MetI-like_sf"/>
</dbReference>
<sequence>MSMAAPTTTPAPVAPIETGRRRRPIRSRMRGGMIGYLFIAPVGLGLLVLYIYPAVATFALSFTEWGPFGGNTFNGFTNYAAVFRNELFWRALGNTLLYMVIGLLVIPIAIIIAALLNKPGLRGVGVYRTLYFIPFVTLPVASGMVWKWLYNGDYGLINAFLSSFGVSGTYWVANPSTALLAIGIVQVWSQIGYYLVIFIAGIKAIPQTYLEAAELDGAGPIRRFFLVVIPLLSPSIFFCSVINVIATLQIFDLIYVMSQSSSANPAFNSAQSIVTLFYQMAFVENNKGNATALAFLLMLLIAALTAVQFRLQKKWVFYD</sequence>
<dbReference type="Gene3D" id="1.10.3720.10">
    <property type="entry name" value="MetI-like"/>
    <property type="match status" value="1"/>
</dbReference>
<name>A0A7K3M003_9ACTN</name>
<feature type="transmembrane region" description="Helical" evidence="7">
    <location>
        <begin position="129"/>
        <end position="149"/>
    </location>
</feature>
<feature type="transmembrane region" description="Helical" evidence="7">
    <location>
        <begin position="225"/>
        <end position="251"/>
    </location>
</feature>
<evidence type="ECO:0000313" key="9">
    <source>
        <dbReference type="EMBL" id="NDL56616.1"/>
    </source>
</evidence>
<proteinExistence type="inferred from homology"/>
<dbReference type="PANTHER" id="PTHR30193:SF37">
    <property type="entry name" value="INNER MEMBRANE ABC TRANSPORTER PERMEASE PROTEIN YCJO"/>
    <property type="match status" value="1"/>
</dbReference>
<evidence type="ECO:0000256" key="7">
    <source>
        <dbReference type="RuleBase" id="RU363032"/>
    </source>
</evidence>
<reference evidence="9 10" key="1">
    <citation type="submission" date="2019-11" db="EMBL/GenBank/DDBJ databases">
        <authorList>
            <person name="Li X.-J."/>
            <person name="Feng X.-M."/>
        </authorList>
    </citation>
    <scope>NUCLEOTIDE SEQUENCE [LARGE SCALE GENOMIC DNA]</scope>
    <source>
        <strain evidence="9 10">XMNu-373</strain>
    </source>
</reference>
<evidence type="ECO:0000256" key="5">
    <source>
        <dbReference type="ARBA" id="ARBA00022989"/>
    </source>
</evidence>
<dbReference type="EMBL" id="WLZY01000001">
    <property type="protein sequence ID" value="NDL56616.1"/>
    <property type="molecule type" value="Genomic_DNA"/>
</dbReference>
<dbReference type="InterPro" id="IPR051393">
    <property type="entry name" value="ABC_transporter_permease"/>
</dbReference>
<dbReference type="InterPro" id="IPR000515">
    <property type="entry name" value="MetI-like"/>
</dbReference>
<evidence type="ECO:0000256" key="4">
    <source>
        <dbReference type="ARBA" id="ARBA00022692"/>
    </source>
</evidence>
<dbReference type="PROSITE" id="PS50928">
    <property type="entry name" value="ABC_TM1"/>
    <property type="match status" value="1"/>
</dbReference>
<dbReference type="CDD" id="cd06261">
    <property type="entry name" value="TM_PBP2"/>
    <property type="match status" value="1"/>
</dbReference>
<feature type="transmembrane region" description="Helical" evidence="7">
    <location>
        <begin position="31"/>
        <end position="52"/>
    </location>
</feature>
<dbReference type="AlphaFoldDB" id="A0A7K3M003"/>
<keyword evidence="5 7" id="KW-1133">Transmembrane helix</keyword>